<accession>A0A1H8JI29</accession>
<evidence type="ECO:0000313" key="4">
    <source>
        <dbReference type="Proteomes" id="UP000198809"/>
    </source>
</evidence>
<dbReference type="InterPro" id="IPR010982">
    <property type="entry name" value="Lambda_DNA-bd_dom_sf"/>
</dbReference>
<dbReference type="Gene3D" id="1.10.260.40">
    <property type="entry name" value="lambda repressor-like DNA-binding domains"/>
    <property type="match status" value="1"/>
</dbReference>
<reference evidence="2 5" key="2">
    <citation type="submission" date="2021-06" db="EMBL/GenBank/DDBJ databases">
        <title>Whole genome sequence of Paenibacillus sophorae DSM23020 for comparative genomics.</title>
        <authorList>
            <person name="Kim M.-J."/>
            <person name="Lee G."/>
            <person name="Shin J.-H."/>
        </authorList>
    </citation>
    <scope>NUCLEOTIDE SEQUENCE [LARGE SCALE GENOMIC DNA]</scope>
    <source>
        <strain evidence="2 5">DSM 23020</strain>
    </source>
</reference>
<dbReference type="RefSeq" id="WP_063619529.1">
    <property type="nucleotide sequence ID" value="NZ_CP076607.1"/>
</dbReference>
<dbReference type="EMBL" id="CP076607">
    <property type="protein sequence ID" value="QWU13371.1"/>
    <property type="molecule type" value="Genomic_DNA"/>
</dbReference>
<dbReference type="STRING" id="1333845.SAMN04487895_10334"/>
<protein>
    <submittedName>
        <fullName evidence="2">Helix-turn-helix transcriptional regulator</fullName>
    </submittedName>
    <submittedName>
        <fullName evidence="3">Putative transcriptional regulator</fullName>
    </submittedName>
</protein>
<dbReference type="InterPro" id="IPR001387">
    <property type="entry name" value="Cro/C1-type_HTH"/>
</dbReference>
<organism evidence="3 4">
    <name type="scientific">Paenibacillus sophorae</name>
    <dbReference type="NCBI Taxonomy" id="1333845"/>
    <lineage>
        <taxon>Bacteria</taxon>
        <taxon>Bacillati</taxon>
        <taxon>Bacillota</taxon>
        <taxon>Bacilli</taxon>
        <taxon>Bacillales</taxon>
        <taxon>Paenibacillaceae</taxon>
        <taxon>Paenibacillus</taxon>
    </lineage>
</organism>
<dbReference type="GO" id="GO:0003677">
    <property type="term" value="F:DNA binding"/>
    <property type="evidence" value="ECO:0007669"/>
    <property type="project" value="InterPro"/>
</dbReference>
<evidence type="ECO:0000259" key="1">
    <source>
        <dbReference type="PROSITE" id="PS50943"/>
    </source>
</evidence>
<reference evidence="3 4" key="1">
    <citation type="submission" date="2016-10" db="EMBL/GenBank/DDBJ databases">
        <authorList>
            <person name="de Groot N.N."/>
        </authorList>
    </citation>
    <scope>NUCLEOTIDE SEQUENCE [LARGE SCALE GENOMIC DNA]</scope>
    <source>
        <strain evidence="3 4">CGMCC 1.10238</strain>
    </source>
</reference>
<dbReference type="SMART" id="SM00530">
    <property type="entry name" value="HTH_XRE"/>
    <property type="match status" value="1"/>
</dbReference>
<proteinExistence type="predicted"/>
<gene>
    <name evidence="2" type="ORF">KP014_15325</name>
    <name evidence="3" type="ORF">SAMN04487895_10334</name>
</gene>
<evidence type="ECO:0000313" key="5">
    <source>
        <dbReference type="Proteomes" id="UP000683429"/>
    </source>
</evidence>
<dbReference type="Proteomes" id="UP000198809">
    <property type="component" value="Unassembled WGS sequence"/>
</dbReference>
<dbReference type="CDD" id="cd00093">
    <property type="entry name" value="HTH_XRE"/>
    <property type="match status" value="1"/>
</dbReference>
<dbReference type="OrthoDB" id="2899891at2"/>
<dbReference type="PANTHER" id="PTHR37301:SF1">
    <property type="entry name" value="DNA-BINDING PROTEIN"/>
    <property type="match status" value="1"/>
</dbReference>
<dbReference type="SUPFAM" id="SSF47413">
    <property type="entry name" value="lambda repressor-like DNA-binding domains"/>
    <property type="match status" value="1"/>
</dbReference>
<dbReference type="Proteomes" id="UP000683429">
    <property type="component" value="Chromosome"/>
</dbReference>
<name>A0A1H8JI29_9BACL</name>
<evidence type="ECO:0000313" key="2">
    <source>
        <dbReference type="EMBL" id="QWU13371.1"/>
    </source>
</evidence>
<feature type="domain" description="HTH cro/C1-type" evidence="1">
    <location>
        <begin position="6"/>
        <end position="61"/>
    </location>
</feature>
<dbReference type="EMBL" id="FODH01000003">
    <property type="protein sequence ID" value="SEN80419.1"/>
    <property type="molecule type" value="Genomic_DNA"/>
</dbReference>
<dbReference type="AlphaFoldDB" id="A0A1H8JI29"/>
<dbReference type="PANTHER" id="PTHR37301">
    <property type="entry name" value="DNA-BINDING PROTEIN-RELATED"/>
    <property type="match status" value="1"/>
</dbReference>
<evidence type="ECO:0000313" key="3">
    <source>
        <dbReference type="EMBL" id="SEN80419.1"/>
    </source>
</evidence>
<sequence>MIKIKIAEMLGKHKMSRKDLAEATGIRQATVGLLYNEEIKRIEVEWLDKICKVFNCSLTDIIDYYPDDMITEESSYVLQNNKLEEQPHLKRIIRTNE</sequence>
<dbReference type="Pfam" id="PF13443">
    <property type="entry name" value="HTH_26"/>
    <property type="match status" value="1"/>
</dbReference>
<dbReference type="PROSITE" id="PS50943">
    <property type="entry name" value="HTH_CROC1"/>
    <property type="match status" value="1"/>
</dbReference>
<keyword evidence="5" id="KW-1185">Reference proteome</keyword>